<evidence type="ECO:0000256" key="2">
    <source>
        <dbReference type="ARBA" id="ARBA00004473"/>
    </source>
</evidence>
<dbReference type="Pfam" id="PF07851">
    <property type="entry name" value="TMEM120A-B"/>
    <property type="match status" value="2"/>
</dbReference>
<dbReference type="PANTHER" id="PTHR21433:SF1">
    <property type="entry name" value="ION CHANNEL TACAN"/>
    <property type="match status" value="1"/>
</dbReference>
<keyword evidence="12" id="KW-1185">Reference proteome</keyword>
<organism evidence="11 12">
    <name type="scientific">Aquarana catesbeiana</name>
    <name type="common">American bullfrog</name>
    <name type="synonym">Rana catesbeiana</name>
    <dbReference type="NCBI Taxonomy" id="8400"/>
    <lineage>
        <taxon>Eukaryota</taxon>
        <taxon>Metazoa</taxon>
        <taxon>Chordata</taxon>
        <taxon>Craniata</taxon>
        <taxon>Vertebrata</taxon>
        <taxon>Euteleostomi</taxon>
        <taxon>Amphibia</taxon>
        <taxon>Batrachia</taxon>
        <taxon>Anura</taxon>
        <taxon>Neobatrachia</taxon>
        <taxon>Ranoidea</taxon>
        <taxon>Ranidae</taxon>
        <taxon>Aquarana</taxon>
    </lineage>
</organism>
<dbReference type="PANTHER" id="PTHR21433">
    <property type="entry name" value="TRANSMEMBRANE PROTEIN INDUCED BY TUMOR NECROSIS FACTOR ALPHA"/>
    <property type="match status" value="1"/>
</dbReference>
<proteinExistence type="inferred from homology"/>
<evidence type="ECO:0000256" key="3">
    <source>
        <dbReference type="ARBA" id="ARBA00004651"/>
    </source>
</evidence>
<evidence type="ECO:0000256" key="10">
    <source>
        <dbReference type="ARBA" id="ARBA00023242"/>
    </source>
</evidence>
<evidence type="ECO:0000256" key="5">
    <source>
        <dbReference type="ARBA" id="ARBA00022475"/>
    </source>
</evidence>
<dbReference type="InterPro" id="IPR012926">
    <property type="entry name" value="TMEM120A/B"/>
</dbReference>
<evidence type="ECO:0000256" key="7">
    <source>
        <dbReference type="ARBA" id="ARBA00022824"/>
    </source>
</evidence>
<protein>
    <recommendedName>
        <fullName evidence="13">Transmembrane protein 120A</fullName>
    </recommendedName>
</protein>
<comment type="similarity">
    <text evidence="4">Belongs to the TMEM120 family.</text>
</comment>
<evidence type="ECO:0000256" key="4">
    <source>
        <dbReference type="ARBA" id="ARBA00009700"/>
    </source>
</evidence>
<evidence type="ECO:0000256" key="6">
    <source>
        <dbReference type="ARBA" id="ARBA00022692"/>
    </source>
</evidence>
<gene>
    <name evidence="11" type="ORF">AB205_0060990</name>
</gene>
<evidence type="ECO:0000256" key="8">
    <source>
        <dbReference type="ARBA" id="ARBA00022989"/>
    </source>
</evidence>
<evidence type="ECO:0000256" key="1">
    <source>
        <dbReference type="ARBA" id="ARBA00004240"/>
    </source>
</evidence>
<evidence type="ECO:0000313" key="12">
    <source>
        <dbReference type="Proteomes" id="UP000228934"/>
    </source>
</evidence>
<keyword evidence="6" id="KW-0812">Transmembrane</keyword>
<dbReference type="GO" id="GO:0005637">
    <property type="term" value="C:nuclear inner membrane"/>
    <property type="evidence" value="ECO:0007669"/>
    <property type="project" value="UniProtKB-SubCell"/>
</dbReference>
<keyword evidence="7" id="KW-0256">Endoplasmic reticulum</keyword>
<dbReference type="GO" id="GO:0005886">
    <property type="term" value="C:plasma membrane"/>
    <property type="evidence" value="ECO:0007669"/>
    <property type="project" value="UniProtKB-SubCell"/>
</dbReference>
<keyword evidence="5" id="KW-1003">Cell membrane</keyword>
<name>A0A2G9PJM8_AQUCT</name>
<keyword evidence="8" id="KW-1133">Transmembrane helix</keyword>
<feature type="non-terminal residue" evidence="11">
    <location>
        <position position="1"/>
    </location>
</feature>
<accession>A0A2G9PJM8</accession>
<comment type="subcellular location">
    <subcellularLocation>
        <location evidence="3">Cell membrane</location>
        <topology evidence="3">Multi-pass membrane protein</topology>
    </subcellularLocation>
    <subcellularLocation>
        <location evidence="1">Endoplasmic reticulum</location>
    </subcellularLocation>
    <subcellularLocation>
        <location evidence="2">Nucleus inner membrane</location>
        <topology evidence="2">Multi-pass membrane protein</topology>
    </subcellularLocation>
</comment>
<evidence type="ECO:0000313" key="11">
    <source>
        <dbReference type="EMBL" id="PIO03113.1"/>
    </source>
</evidence>
<evidence type="ECO:0000256" key="9">
    <source>
        <dbReference type="ARBA" id="ARBA00023136"/>
    </source>
</evidence>
<sequence length="258" mass="30441">QETHRSYKQKLEELTKLQTLCSSSITRQKKKLKDLSLELKKVKGSQENEDAQIKDIQENIKLRERTFSEMESFLPKKNGVGDAVFNFLLVWYYCTLTIRESILINNGSRIKGWWVLNHYISTFLSGVMLTWPDGLMYQIFRNQFLSFSMYQSFVQFLQYYYQSGCLYRLRALGERHNMDLTVVNNNKIHRINSYLLEIKIIQIKIRIHPCRRHYLSLKNPEGFSGNKLVDIMTTSPVSRDLLDTPELQTFRVPLVTHS</sequence>
<dbReference type="AlphaFoldDB" id="A0A2G9PJM8"/>
<dbReference type="GO" id="GO:0005783">
    <property type="term" value="C:endoplasmic reticulum"/>
    <property type="evidence" value="ECO:0007669"/>
    <property type="project" value="UniProtKB-SubCell"/>
</dbReference>
<dbReference type="GO" id="GO:0045444">
    <property type="term" value="P:fat cell differentiation"/>
    <property type="evidence" value="ECO:0007669"/>
    <property type="project" value="TreeGrafter"/>
</dbReference>
<evidence type="ECO:0008006" key="13">
    <source>
        <dbReference type="Google" id="ProtNLM"/>
    </source>
</evidence>
<reference evidence="12" key="1">
    <citation type="journal article" date="2017" name="Nat. Commun.">
        <title>The North American bullfrog draft genome provides insight into hormonal regulation of long noncoding RNA.</title>
        <authorList>
            <person name="Hammond S.A."/>
            <person name="Warren R.L."/>
            <person name="Vandervalk B.P."/>
            <person name="Kucuk E."/>
            <person name="Khan H."/>
            <person name="Gibb E.A."/>
            <person name="Pandoh P."/>
            <person name="Kirk H."/>
            <person name="Zhao Y."/>
            <person name="Jones M."/>
            <person name="Mungall A.J."/>
            <person name="Coope R."/>
            <person name="Pleasance S."/>
            <person name="Moore R.A."/>
            <person name="Holt R.A."/>
            <person name="Round J.M."/>
            <person name="Ohora S."/>
            <person name="Walle B.V."/>
            <person name="Veldhoen N."/>
            <person name="Helbing C.C."/>
            <person name="Birol I."/>
        </authorList>
    </citation>
    <scope>NUCLEOTIDE SEQUENCE [LARGE SCALE GENOMIC DNA]</scope>
</reference>
<dbReference type="OrthoDB" id="2015098at2759"/>
<dbReference type="Proteomes" id="UP000228934">
    <property type="component" value="Unassembled WGS sequence"/>
</dbReference>
<dbReference type="EMBL" id="KV922648">
    <property type="protein sequence ID" value="PIO03113.1"/>
    <property type="molecule type" value="Genomic_DNA"/>
</dbReference>
<keyword evidence="10" id="KW-0539">Nucleus</keyword>
<keyword evidence="9" id="KW-0472">Membrane</keyword>